<feature type="transmembrane region" description="Helical" evidence="1">
    <location>
        <begin position="189"/>
        <end position="215"/>
    </location>
</feature>
<comment type="caution">
    <text evidence="2">The sequence shown here is derived from an EMBL/GenBank/DDBJ whole genome shotgun (WGS) entry which is preliminary data.</text>
</comment>
<organism evidence="2 3">
    <name type="scientific">Fundicoccus ignavus</name>
    <dbReference type="NCBI Taxonomy" id="2664442"/>
    <lineage>
        <taxon>Bacteria</taxon>
        <taxon>Bacillati</taxon>
        <taxon>Bacillota</taxon>
        <taxon>Bacilli</taxon>
        <taxon>Lactobacillales</taxon>
        <taxon>Aerococcaceae</taxon>
        <taxon>Fundicoccus</taxon>
    </lineage>
</organism>
<keyword evidence="1" id="KW-0812">Transmembrane</keyword>
<sequence length="300" mass="35012">MCLSNHTMQRKLKLKYMFKLLKLGLKNPRFYIEALNLKWKNLFVLSLLAMLALSGSIVVQTLPLIDSISNDVTAAVDHVPEFQFEDGLLKLEDNEKSLYYQSNFFQLVIDDTVSSRGMQNYIPIDTTKVNKLSTDTLLNLLVLQDQTIVIIAGNFYRIPDYYHLFSNHDSLITLLQSIDSQKATMLTSVFITAFIFSFFIYWFQILLIAAVAGWFNARLTQKILFKMRLKLSIIVSFVPLILLQLMDAILPFFRSSYFMLMFITLYIIYLAFKNHTEFIRNLMQKINKNELDKNEEESQR</sequence>
<keyword evidence="3" id="KW-1185">Reference proteome</keyword>
<proteinExistence type="predicted"/>
<feature type="transmembrane region" description="Helical" evidence="1">
    <location>
        <begin position="227"/>
        <end position="246"/>
    </location>
</feature>
<dbReference type="AlphaFoldDB" id="A0A6I2GMW2"/>
<protein>
    <submittedName>
        <fullName evidence="2">DUF1189 domain-containing protein</fullName>
    </submittedName>
</protein>
<dbReference type="Pfam" id="PF06691">
    <property type="entry name" value="DUF1189"/>
    <property type="match status" value="1"/>
</dbReference>
<reference evidence="2 3" key="1">
    <citation type="submission" date="2019-11" db="EMBL/GenBank/DDBJ databases">
        <title>Characterisation of Fundicoccus ignavus gen. nov. sp. nov., a novel genus of the family Aerococcaceae isolated from bulk tank milk.</title>
        <authorList>
            <person name="Siebert A."/>
            <person name="Huptas C."/>
            <person name="Wenning M."/>
            <person name="Scherer S."/>
            <person name="Doll E.V."/>
        </authorList>
    </citation>
    <scope>NUCLEOTIDE SEQUENCE [LARGE SCALE GENOMIC DNA]</scope>
    <source>
        <strain evidence="2 3">WS4759</strain>
    </source>
</reference>
<keyword evidence="1" id="KW-0472">Membrane</keyword>
<accession>A0A6I2GMW2</accession>
<dbReference type="InterPro" id="IPR009574">
    <property type="entry name" value="DUF1189"/>
</dbReference>
<gene>
    <name evidence="2" type="ORF">GIY09_03035</name>
</gene>
<name>A0A6I2GMW2_9LACT</name>
<feature type="transmembrane region" description="Helical" evidence="1">
    <location>
        <begin position="252"/>
        <end position="272"/>
    </location>
</feature>
<dbReference type="Proteomes" id="UP000430975">
    <property type="component" value="Unassembled WGS sequence"/>
</dbReference>
<dbReference type="EMBL" id="WJQS01000002">
    <property type="protein sequence ID" value="MRI84875.1"/>
    <property type="molecule type" value="Genomic_DNA"/>
</dbReference>
<evidence type="ECO:0000313" key="2">
    <source>
        <dbReference type="EMBL" id="MRI84875.1"/>
    </source>
</evidence>
<keyword evidence="1" id="KW-1133">Transmembrane helix</keyword>
<evidence type="ECO:0000256" key="1">
    <source>
        <dbReference type="SAM" id="Phobius"/>
    </source>
</evidence>
<evidence type="ECO:0000313" key="3">
    <source>
        <dbReference type="Proteomes" id="UP000430975"/>
    </source>
</evidence>